<keyword evidence="4" id="KW-1185">Reference proteome</keyword>
<evidence type="ECO:0000259" key="1">
    <source>
        <dbReference type="Pfam" id="PF02625"/>
    </source>
</evidence>
<evidence type="ECO:0000313" key="3">
    <source>
        <dbReference type="EMBL" id="WFE87530.1"/>
    </source>
</evidence>
<dbReference type="PANTHER" id="PTHR30388:SF6">
    <property type="entry name" value="XANTHINE DEHYDROGENASE SUBUNIT A-RELATED"/>
    <property type="match status" value="1"/>
</dbReference>
<evidence type="ECO:0000259" key="2">
    <source>
        <dbReference type="Pfam" id="PF13478"/>
    </source>
</evidence>
<dbReference type="Gene3D" id="3.40.50.720">
    <property type="entry name" value="NAD(P)-binding Rossmann-like Domain"/>
    <property type="match status" value="1"/>
</dbReference>
<dbReference type="PANTHER" id="PTHR30388">
    <property type="entry name" value="ALDEHYDE OXIDOREDUCTASE MOLYBDENUM COFACTOR ASSEMBLY PROTEIN"/>
    <property type="match status" value="1"/>
</dbReference>
<protein>
    <submittedName>
        <fullName evidence="3">Xanthine dehydrogenase accessory protein XdhC</fullName>
    </submittedName>
</protein>
<proteinExistence type="predicted"/>
<dbReference type="Pfam" id="PF02625">
    <property type="entry name" value="XdhC_CoxI"/>
    <property type="match status" value="1"/>
</dbReference>
<sequence length="335" mass="35610">MKTWAHIASLLKEGDACALVTVSRVEGSAPREAGARMVVAPNMRFSGTIGGGTLEFETIRNAAMAAREGLAVFRQQNVSLGPDLGQCCGGRAQITIEVLTKESLKLAEELSSQEAVLGTFATCATLHDKIVGERRISSSSPEFPFTIETVSDGSQQLVEVFGQARRPVVLFGAGHVGKALVLALAPLPFDVSWIDSRPDQFPGAVPPNVRKISMTDPAMALENAKDGAFVLAMTYSHALDEEIMARALLHQRFGYCGVIGSRTKKMRFQKRLKSRGIAPTLISHMVCPIGSSTIRSKAPAIIAAGIAADLLERDEALHQQAGAGGGLAQNIPHGQ</sequence>
<evidence type="ECO:0000313" key="4">
    <source>
        <dbReference type="Proteomes" id="UP001209803"/>
    </source>
</evidence>
<dbReference type="NCBIfam" id="TIGR02964">
    <property type="entry name" value="xanthine_xdhC"/>
    <property type="match status" value="1"/>
</dbReference>
<dbReference type="InterPro" id="IPR003777">
    <property type="entry name" value="XdhC_CoxI"/>
</dbReference>
<feature type="domain" description="XdhC- CoxI" evidence="1">
    <location>
        <begin position="11"/>
        <end position="69"/>
    </location>
</feature>
<dbReference type="InterPro" id="IPR014308">
    <property type="entry name" value="Xanthine_DH_XdhC"/>
</dbReference>
<dbReference type="Pfam" id="PF13478">
    <property type="entry name" value="XdhC_C"/>
    <property type="match status" value="1"/>
</dbReference>
<dbReference type="InterPro" id="IPR052698">
    <property type="entry name" value="MoCofactor_Util/Proc"/>
</dbReference>
<gene>
    <name evidence="3" type="primary">xdhC</name>
    <name evidence="3" type="ORF">K1718_15285</name>
</gene>
<dbReference type="RefSeq" id="WP_265681752.1">
    <property type="nucleotide sequence ID" value="NZ_CP120863.1"/>
</dbReference>
<feature type="domain" description="XdhC Rossmann" evidence="2">
    <location>
        <begin position="168"/>
        <end position="310"/>
    </location>
</feature>
<dbReference type="EMBL" id="CP120863">
    <property type="protein sequence ID" value="WFE87530.1"/>
    <property type="molecule type" value="Genomic_DNA"/>
</dbReference>
<reference evidence="3 4" key="1">
    <citation type="submission" date="2023-03" db="EMBL/GenBank/DDBJ databases">
        <title>Roseibium porphyridii sp. nov. and Roseibium rhodosorbium sp. nov. isolated from marine algae, Porphyridium cruentum and Rhodosorus marinus, respectively.</title>
        <authorList>
            <person name="Lee M.W."/>
            <person name="Choi B.J."/>
            <person name="Lee J.K."/>
            <person name="Choi D.G."/>
            <person name="Baek J.H."/>
            <person name="Bayburt H."/>
            <person name="Kim J.M."/>
            <person name="Han D.M."/>
            <person name="Kim K.H."/>
            <person name="Jeon C.O."/>
        </authorList>
    </citation>
    <scope>NUCLEOTIDE SEQUENCE [LARGE SCALE GENOMIC DNA]</scope>
    <source>
        <strain evidence="3 4">KMA01</strain>
    </source>
</reference>
<organism evidence="3 4">
    <name type="scientific">Roseibium porphyridii</name>
    <dbReference type="NCBI Taxonomy" id="2866279"/>
    <lineage>
        <taxon>Bacteria</taxon>
        <taxon>Pseudomonadati</taxon>
        <taxon>Pseudomonadota</taxon>
        <taxon>Alphaproteobacteria</taxon>
        <taxon>Hyphomicrobiales</taxon>
        <taxon>Stappiaceae</taxon>
        <taxon>Roseibium</taxon>
    </lineage>
</organism>
<dbReference type="Proteomes" id="UP001209803">
    <property type="component" value="Chromosome"/>
</dbReference>
<dbReference type="InterPro" id="IPR027051">
    <property type="entry name" value="XdhC_Rossmann_dom"/>
</dbReference>
<accession>A0ABY8F2I4</accession>
<name>A0ABY8F2I4_9HYPH</name>